<dbReference type="SUPFAM" id="SSF57625">
    <property type="entry name" value="Invertebrate chitin-binding proteins"/>
    <property type="match status" value="2"/>
</dbReference>
<dbReference type="InterPro" id="IPR036508">
    <property type="entry name" value="Chitin-bd_dom_sf"/>
</dbReference>
<evidence type="ECO:0000256" key="6">
    <source>
        <dbReference type="SAM" id="MobiDB-lite"/>
    </source>
</evidence>
<proteinExistence type="predicted"/>
<feature type="non-terminal residue" evidence="8">
    <location>
        <position position="245"/>
    </location>
</feature>
<dbReference type="InterPro" id="IPR002557">
    <property type="entry name" value="Chitin-bd_dom"/>
</dbReference>
<dbReference type="PANTHER" id="PTHR23301">
    <property type="entry name" value="CHITIN BINDING PERITROPHIN-A"/>
    <property type="match status" value="1"/>
</dbReference>
<name>A0A1B6CTB6_9HEMI</name>
<evidence type="ECO:0000256" key="2">
    <source>
        <dbReference type="ARBA" id="ARBA00022729"/>
    </source>
</evidence>
<organism evidence="8">
    <name type="scientific">Clastoptera arizonana</name>
    <name type="common">Arizona spittle bug</name>
    <dbReference type="NCBI Taxonomy" id="38151"/>
    <lineage>
        <taxon>Eukaryota</taxon>
        <taxon>Metazoa</taxon>
        <taxon>Ecdysozoa</taxon>
        <taxon>Arthropoda</taxon>
        <taxon>Hexapoda</taxon>
        <taxon>Insecta</taxon>
        <taxon>Pterygota</taxon>
        <taxon>Neoptera</taxon>
        <taxon>Paraneoptera</taxon>
        <taxon>Hemiptera</taxon>
        <taxon>Auchenorrhyncha</taxon>
        <taxon>Cercopoidea</taxon>
        <taxon>Clastopteridae</taxon>
        <taxon>Clastoptera</taxon>
    </lineage>
</organism>
<evidence type="ECO:0000259" key="7">
    <source>
        <dbReference type="PROSITE" id="PS50940"/>
    </source>
</evidence>
<feature type="region of interest" description="Disordered" evidence="6">
    <location>
        <begin position="1"/>
        <end position="68"/>
    </location>
</feature>
<feature type="region of interest" description="Disordered" evidence="6">
    <location>
        <begin position="128"/>
        <end position="157"/>
    </location>
</feature>
<evidence type="ECO:0000256" key="1">
    <source>
        <dbReference type="ARBA" id="ARBA00022669"/>
    </source>
</evidence>
<dbReference type="EMBL" id="GEDC01020586">
    <property type="protein sequence ID" value="JAS16712.1"/>
    <property type="molecule type" value="Transcribed_RNA"/>
</dbReference>
<feature type="compositionally biased region" description="Low complexity" evidence="6">
    <location>
        <begin position="1"/>
        <end position="61"/>
    </location>
</feature>
<evidence type="ECO:0000256" key="5">
    <source>
        <dbReference type="ARBA" id="ARBA00023180"/>
    </source>
</evidence>
<keyword evidence="3" id="KW-0677">Repeat</keyword>
<feature type="domain" description="Chitin-binding type-2" evidence="7">
    <location>
        <begin position="69"/>
        <end position="130"/>
    </location>
</feature>
<dbReference type="Gene3D" id="2.170.140.10">
    <property type="entry name" value="Chitin binding domain"/>
    <property type="match status" value="2"/>
</dbReference>
<evidence type="ECO:0000256" key="4">
    <source>
        <dbReference type="ARBA" id="ARBA00023157"/>
    </source>
</evidence>
<feature type="region of interest" description="Disordered" evidence="6">
    <location>
        <begin position="209"/>
        <end position="245"/>
    </location>
</feature>
<evidence type="ECO:0000256" key="3">
    <source>
        <dbReference type="ARBA" id="ARBA00022737"/>
    </source>
</evidence>
<dbReference type="SMART" id="SM00494">
    <property type="entry name" value="ChtBD2"/>
    <property type="match status" value="2"/>
</dbReference>
<keyword evidence="5" id="KW-0325">Glycoprotein</keyword>
<dbReference type="GO" id="GO:0005576">
    <property type="term" value="C:extracellular region"/>
    <property type="evidence" value="ECO:0007669"/>
    <property type="project" value="InterPro"/>
</dbReference>
<gene>
    <name evidence="8" type="ORF">g.44771</name>
</gene>
<evidence type="ECO:0000313" key="8">
    <source>
        <dbReference type="EMBL" id="JAS16712.1"/>
    </source>
</evidence>
<dbReference type="AlphaFoldDB" id="A0A1B6CTB6"/>
<keyword evidence="1" id="KW-0147">Chitin-binding</keyword>
<dbReference type="GO" id="GO:0008061">
    <property type="term" value="F:chitin binding"/>
    <property type="evidence" value="ECO:0007669"/>
    <property type="project" value="UniProtKB-KW"/>
</dbReference>
<dbReference type="FunFam" id="2.170.140.10:FF:000006">
    <property type="entry name" value="Mucin related 89F, isoform B"/>
    <property type="match status" value="2"/>
</dbReference>
<feature type="non-terminal residue" evidence="8">
    <location>
        <position position="1"/>
    </location>
</feature>
<accession>A0A1B6CTB6</accession>
<feature type="domain" description="Chitin-binding type-2" evidence="7">
    <location>
        <begin position="155"/>
        <end position="216"/>
    </location>
</feature>
<sequence length="245" mass="25794">GTSGQQTSTTSGQQISTTTSGQQTGITSSQQTSTTNSSQQTGSTTNNQLTSSTSGQQTGTTPSMTPLPTSECSGEGFYPVHGDCAKFYRCVNENGRYTSYYFTCGPGTVWDPDSSTCNHPWAVKRTDCKKTSEPNGSQPGESSNKPSTGSQIPSSTQCTSDGFFPVRGDCTKFYRCVSNGKGYNKYNFECGPGTVWDPEITSCNHPWATKRSDCSSSSSGEVHTGSTAAGPESSTNVQSTASPIP</sequence>
<protein>
    <recommendedName>
        <fullName evidence="7">Chitin-binding type-2 domain-containing protein</fullName>
    </recommendedName>
</protein>
<reference evidence="8" key="1">
    <citation type="submission" date="2015-12" db="EMBL/GenBank/DDBJ databases">
        <title>De novo transcriptome assembly of four potential Pierce s Disease insect vectors from Arizona vineyards.</title>
        <authorList>
            <person name="Tassone E.E."/>
        </authorList>
    </citation>
    <scope>NUCLEOTIDE SEQUENCE</scope>
</reference>
<feature type="compositionally biased region" description="Polar residues" evidence="6">
    <location>
        <begin position="220"/>
        <end position="245"/>
    </location>
</feature>
<dbReference type="PROSITE" id="PS50940">
    <property type="entry name" value="CHIT_BIND_II"/>
    <property type="match status" value="2"/>
</dbReference>
<feature type="compositionally biased region" description="Polar residues" evidence="6">
    <location>
        <begin position="133"/>
        <end position="157"/>
    </location>
</feature>
<dbReference type="InterPro" id="IPR051940">
    <property type="entry name" value="Chitin_bind-dev_reg"/>
</dbReference>
<keyword evidence="2" id="KW-0732">Signal</keyword>
<dbReference type="Pfam" id="PF01607">
    <property type="entry name" value="CBM_14"/>
    <property type="match status" value="2"/>
</dbReference>
<dbReference type="PANTHER" id="PTHR23301:SF0">
    <property type="entry name" value="CHITIN-BINDING TYPE-2 DOMAIN-CONTAINING PROTEIN-RELATED"/>
    <property type="match status" value="1"/>
</dbReference>
<keyword evidence="4" id="KW-1015">Disulfide bond</keyword>